<dbReference type="AlphaFoldDB" id="A0A329RWT3"/>
<evidence type="ECO:0000313" key="2">
    <source>
        <dbReference type="EMBL" id="RAW29243.1"/>
    </source>
</evidence>
<evidence type="ECO:0000313" key="3">
    <source>
        <dbReference type="Proteomes" id="UP000251314"/>
    </source>
</evidence>
<dbReference type="OrthoDB" id="119673at2759"/>
<name>A0A329RWT3_9STRA</name>
<dbReference type="Proteomes" id="UP000251314">
    <property type="component" value="Unassembled WGS sequence"/>
</dbReference>
<dbReference type="EMBL" id="MJFZ01000439">
    <property type="protein sequence ID" value="RAW29243.1"/>
    <property type="molecule type" value="Genomic_DNA"/>
</dbReference>
<gene>
    <name evidence="2" type="ORF">PC110_g14387</name>
</gene>
<feature type="region of interest" description="Disordered" evidence="1">
    <location>
        <begin position="73"/>
        <end position="94"/>
    </location>
</feature>
<keyword evidence="3" id="KW-1185">Reference proteome</keyword>
<comment type="caution">
    <text evidence="2">The sequence shown here is derived from an EMBL/GenBank/DDBJ whole genome shotgun (WGS) entry which is preliminary data.</text>
</comment>
<dbReference type="CDD" id="cd14686">
    <property type="entry name" value="bZIP"/>
    <property type="match status" value="1"/>
</dbReference>
<sequence>RGRRSNFGDATFDRSRYAFAFVDEYDREATGGGFVECSSLQSRNVPDFKKPQPVTPGDEAQQATTAIKVKRGNQLTRHDEEETAREKHRLSQQRYRQKQYDLAVKLEKDTCRLREEVKMLENKRRAVLLKAPGTDTAVWVAAIEYFRLFRHGLPSSGPDSVAESIPCVQLAFAQATMAPDVVHNSGVGVEAMMRSWRRLSNWFEDVELELDHLEKVLMDPSSPLRPLVSQ</sequence>
<proteinExistence type="predicted"/>
<accession>A0A329RWT3</accession>
<reference evidence="2 3" key="1">
    <citation type="submission" date="2018-01" db="EMBL/GenBank/DDBJ databases">
        <title>Draft genome of the strawberry crown rot pathogen Phytophthora cactorum.</title>
        <authorList>
            <person name="Armitage A.D."/>
            <person name="Lysoe E."/>
            <person name="Nellist C.F."/>
            <person name="Harrison R.J."/>
            <person name="Brurberg M.B."/>
        </authorList>
    </citation>
    <scope>NUCLEOTIDE SEQUENCE [LARGE SCALE GENOMIC DNA]</scope>
    <source>
        <strain evidence="2 3">10300</strain>
    </source>
</reference>
<evidence type="ECO:0000256" key="1">
    <source>
        <dbReference type="SAM" id="MobiDB-lite"/>
    </source>
</evidence>
<dbReference type="VEuPathDB" id="FungiDB:PC110_g14387"/>
<organism evidence="2 3">
    <name type="scientific">Phytophthora cactorum</name>
    <dbReference type="NCBI Taxonomy" id="29920"/>
    <lineage>
        <taxon>Eukaryota</taxon>
        <taxon>Sar</taxon>
        <taxon>Stramenopiles</taxon>
        <taxon>Oomycota</taxon>
        <taxon>Peronosporomycetes</taxon>
        <taxon>Peronosporales</taxon>
        <taxon>Peronosporaceae</taxon>
        <taxon>Phytophthora</taxon>
    </lineage>
</organism>
<protein>
    <recommendedName>
        <fullName evidence="4">BZIP domain-containing protein</fullName>
    </recommendedName>
</protein>
<feature type="non-terminal residue" evidence="2">
    <location>
        <position position="1"/>
    </location>
</feature>
<evidence type="ECO:0008006" key="4">
    <source>
        <dbReference type="Google" id="ProtNLM"/>
    </source>
</evidence>